<evidence type="ECO:0000313" key="4">
    <source>
        <dbReference type="EMBL" id="OWR01441.1"/>
    </source>
</evidence>
<gene>
    <name evidence="4" type="ORF">CDQ91_03360</name>
</gene>
<sequence>MMKAAMKLTDRHIVLTGATSGIGREIATMLAPANRLTMVGRRHPPVLEPTAAGPHRFIEADLADPEAVRIAAVVLAADGTPVDGLINCAAVQFTPRLVDPDFDPSGVAREVAINFVGPVLLIAGLLEAMERADAPFILNVNSGLGLVPKARSAVYCASKAALDSFSRSLRGQLADTQIQVMQAFLPVVDTPMTEGRGGDKMSAASAARAILRGIEREVADNDIGKVSLLRMLRRLSPRLAARVMQGHGQ</sequence>
<dbReference type="InterPro" id="IPR036291">
    <property type="entry name" value="NAD(P)-bd_dom_sf"/>
</dbReference>
<reference evidence="4 5" key="1">
    <citation type="journal article" date="2002" name="Int. J. Syst. Evol. Microbiol.">
        <title>Sphingopyxis witflariensis sp. nov., isolated from activated sludge.</title>
        <authorList>
            <person name="Kampfer P."/>
            <person name="Witzenberger R."/>
            <person name="Denner E.B."/>
            <person name="Busse H.J."/>
            <person name="Neef A."/>
        </authorList>
    </citation>
    <scope>NUCLEOTIDE SEQUENCE [LARGE SCALE GENOMIC DNA]</scope>
    <source>
        <strain evidence="4 5">DSM 14551</strain>
    </source>
</reference>
<proteinExistence type="inferred from homology"/>
<dbReference type="PRINTS" id="PR00081">
    <property type="entry name" value="GDHRDH"/>
</dbReference>
<dbReference type="InterPro" id="IPR057326">
    <property type="entry name" value="KR_dom"/>
</dbReference>
<evidence type="ECO:0000256" key="1">
    <source>
        <dbReference type="ARBA" id="ARBA00006484"/>
    </source>
</evidence>
<dbReference type="Pfam" id="PF00106">
    <property type="entry name" value="adh_short"/>
    <property type="match status" value="1"/>
</dbReference>
<protein>
    <submittedName>
        <fullName evidence="4">Short-chain dehydrogenase</fullName>
    </submittedName>
</protein>
<name>A0A246K5Z1_9SPHN</name>
<dbReference type="PANTHER" id="PTHR44196:SF1">
    <property type="entry name" value="DEHYDROGENASE_REDUCTASE SDR FAMILY MEMBER 7B"/>
    <property type="match status" value="1"/>
</dbReference>
<evidence type="ECO:0000313" key="5">
    <source>
        <dbReference type="Proteomes" id="UP000197097"/>
    </source>
</evidence>
<evidence type="ECO:0000256" key="2">
    <source>
        <dbReference type="ARBA" id="ARBA00023002"/>
    </source>
</evidence>
<organism evidence="4 5">
    <name type="scientific">Sphingopyxis witflariensis</name>
    <dbReference type="NCBI Taxonomy" id="173675"/>
    <lineage>
        <taxon>Bacteria</taxon>
        <taxon>Pseudomonadati</taxon>
        <taxon>Pseudomonadota</taxon>
        <taxon>Alphaproteobacteria</taxon>
        <taxon>Sphingomonadales</taxon>
        <taxon>Sphingomonadaceae</taxon>
        <taxon>Sphingopyxis</taxon>
    </lineage>
</organism>
<keyword evidence="2" id="KW-0560">Oxidoreductase</keyword>
<evidence type="ECO:0000259" key="3">
    <source>
        <dbReference type="SMART" id="SM00822"/>
    </source>
</evidence>
<dbReference type="SMART" id="SM00822">
    <property type="entry name" value="PKS_KR"/>
    <property type="match status" value="1"/>
</dbReference>
<dbReference type="AlphaFoldDB" id="A0A246K5Z1"/>
<dbReference type="PROSITE" id="PS00061">
    <property type="entry name" value="ADH_SHORT"/>
    <property type="match status" value="1"/>
</dbReference>
<dbReference type="EMBL" id="NISJ01000001">
    <property type="protein sequence ID" value="OWR01441.1"/>
    <property type="molecule type" value="Genomic_DNA"/>
</dbReference>
<comment type="caution">
    <text evidence="4">The sequence shown here is derived from an EMBL/GenBank/DDBJ whole genome shotgun (WGS) entry which is preliminary data.</text>
</comment>
<dbReference type="GO" id="GO:0016020">
    <property type="term" value="C:membrane"/>
    <property type="evidence" value="ECO:0007669"/>
    <property type="project" value="TreeGrafter"/>
</dbReference>
<feature type="domain" description="Ketoreductase" evidence="3">
    <location>
        <begin position="11"/>
        <end position="190"/>
    </location>
</feature>
<dbReference type="SUPFAM" id="SSF51735">
    <property type="entry name" value="NAD(P)-binding Rossmann-fold domains"/>
    <property type="match status" value="1"/>
</dbReference>
<comment type="similarity">
    <text evidence="1">Belongs to the short-chain dehydrogenases/reductases (SDR) family.</text>
</comment>
<dbReference type="Gene3D" id="3.40.50.720">
    <property type="entry name" value="NAD(P)-binding Rossmann-like Domain"/>
    <property type="match status" value="1"/>
</dbReference>
<dbReference type="InterPro" id="IPR002347">
    <property type="entry name" value="SDR_fam"/>
</dbReference>
<dbReference type="Proteomes" id="UP000197097">
    <property type="component" value="Unassembled WGS sequence"/>
</dbReference>
<keyword evidence="5" id="KW-1185">Reference proteome</keyword>
<accession>A0A246K5Z1</accession>
<dbReference type="PANTHER" id="PTHR44196">
    <property type="entry name" value="DEHYDROGENASE/REDUCTASE SDR FAMILY MEMBER 7B"/>
    <property type="match status" value="1"/>
</dbReference>
<dbReference type="GO" id="GO:0016491">
    <property type="term" value="F:oxidoreductase activity"/>
    <property type="evidence" value="ECO:0007669"/>
    <property type="project" value="UniProtKB-KW"/>
</dbReference>
<dbReference type="InterPro" id="IPR020904">
    <property type="entry name" value="Sc_DH/Rdtase_CS"/>
</dbReference>